<accession>A0A9J5WA87</accession>
<evidence type="ECO:0000313" key="2">
    <source>
        <dbReference type="Proteomes" id="UP000824120"/>
    </source>
</evidence>
<proteinExistence type="predicted"/>
<dbReference type="EMBL" id="JACXVP010000012">
    <property type="protein sequence ID" value="KAG5572180.1"/>
    <property type="molecule type" value="Genomic_DNA"/>
</dbReference>
<sequence length="84" mass="9454">MQRRMVPVTTKGKEKVTEETPKIRPFTKAISQKLMGYAMISSEVTTIENRRKKRSEGGLTMPTDNVVDLSNEISEDEVVDADIP</sequence>
<reference evidence="1 2" key="1">
    <citation type="submission" date="2020-09" db="EMBL/GenBank/DDBJ databases">
        <title>De no assembly of potato wild relative species, Solanum commersonii.</title>
        <authorList>
            <person name="Cho K."/>
        </authorList>
    </citation>
    <scope>NUCLEOTIDE SEQUENCE [LARGE SCALE GENOMIC DNA]</scope>
    <source>
        <strain evidence="1">LZ3.2</strain>
        <tissue evidence="1">Leaf</tissue>
    </source>
</reference>
<dbReference type="Proteomes" id="UP000824120">
    <property type="component" value="Chromosome 12"/>
</dbReference>
<keyword evidence="2" id="KW-1185">Reference proteome</keyword>
<comment type="caution">
    <text evidence="1">The sequence shown here is derived from an EMBL/GenBank/DDBJ whole genome shotgun (WGS) entry which is preliminary data.</text>
</comment>
<name>A0A9J5WA87_SOLCO</name>
<evidence type="ECO:0000313" key="1">
    <source>
        <dbReference type="EMBL" id="KAG5572180.1"/>
    </source>
</evidence>
<gene>
    <name evidence="1" type="ORF">H5410_061946</name>
</gene>
<dbReference type="AlphaFoldDB" id="A0A9J5WA87"/>
<organism evidence="1 2">
    <name type="scientific">Solanum commersonii</name>
    <name type="common">Commerson's wild potato</name>
    <name type="synonym">Commerson's nightshade</name>
    <dbReference type="NCBI Taxonomy" id="4109"/>
    <lineage>
        <taxon>Eukaryota</taxon>
        <taxon>Viridiplantae</taxon>
        <taxon>Streptophyta</taxon>
        <taxon>Embryophyta</taxon>
        <taxon>Tracheophyta</taxon>
        <taxon>Spermatophyta</taxon>
        <taxon>Magnoliopsida</taxon>
        <taxon>eudicotyledons</taxon>
        <taxon>Gunneridae</taxon>
        <taxon>Pentapetalae</taxon>
        <taxon>asterids</taxon>
        <taxon>lamiids</taxon>
        <taxon>Solanales</taxon>
        <taxon>Solanaceae</taxon>
        <taxon>Solanoideae</taxon>
        <taxon>Solaneae</taxon>
        <taxon>Solanum</taxon>
    </lineage>
</organism>
<dbReference type="OrthoDB" id="1837276at2759"/>
<protein>
    <submittedName>
        <fullName evidence="1">Uncharacterized protein</fullName>
    </submittedName>
</protein>